<dbReference type="EMBL" id="JBHSLW010000011">
    <property type="protein sequence ID" value="MFC5419904.1"/>
    <property type="molecule type" value="Genomic_DNA"/>
</dbReference>
<sequence length="446" mass="46653">MIRKTTPLAILLLGLLPAAAMASELPDFAKGIRAGQIVAISDGDFVGQTYADGRLAPAAAGFADLLSVIALDGRGRSSASVRVSNSVTAAPEILAVTEDGRTAFVTERLGERPSTGETTRDLPPGRRLFALDLSDKAKPILVATQEIPAFPEALALSPDGRTVATVSNTPEASFVTLSGYGDRRFGPARSFDLAKLGVTGTAKGPRGGVTATNVQWHPQGRILAVNINTQDRVAFLALDEAGALRPWGEPVTVGRDPFVGRFSPDGRFYLTSNWGRDFAATSLDGRLPSTPSTISVVRLGGASSSQMPAAHERLLDVATGNSAEGLAISPDGSLVATVNMHTTAFPPSSPRFVRNGSVTLLRFDGASGALTKIADYPFEGVLPEGGTFDLAGEHFLATVFHGHAGASPDAGPGLETFRVVKGEAPRLERLGRIPMPHGVHHVVVTR</sequence>
<name>A0ABW0INU2_9HYPH</name>
<proteinExistence type="predicted"/>
<keyword evidence="1" id="KW-0732">Signal</keyword>
<dbReference type="Proteomes" id="UP001596053">
    <property type="component" value="Unassembled WGS sequence"/>
</dbReference>
<dbReference type="SUPFAM" id="SSF82171">
    <property type="entry name" value="DPP6 N-terminal domain-like"/>
    <property type="match status" value="1"/>
</dbReference>
<evidence type="ECO:0000256" key="1">
    <source>
        <dbReference type="SAM" id="SignalP"/>
    </source>
</evidence>
<feature type="signal peptide" evidence="1">
    <location>
        <begin position="1"/>
        <end position="22"/>
    </location>
</feature>
<feature type="chain" id="PRO_5045653330" description="6-phosphogluconolactonase (Cycloisomerase 2 family)" evidence="1">
    <location>
        <begin position="23"/>
        <end position="446"/>
    </location>
</feature>
<evidence type="ECO:0000313" key="2">
    <source>
        <dbReference type="EMBL" id="MFC5419904.1"/>
    </source>
</evidence>
<reference evidence="3" key="1">
    <citation type="journal article" date="2019" name="Int. J. Syst. Evol. Microbiol.">
        <title>The Global Catalogue of Microorganisms (GCM) 10K type strain sequencing project: providing services to taxonomists for standard genome sequencing and annotation.</title>
        <authorList>
            <consortium name="The Broad Institute Genomics Platform"/>
            <consortium name="The Broad Institute Genome Sequencing Center for Infectious Disease"/>
            <person name="Wu L."/>
            <person name="Ma J."/>
        </authorList>
    </citation>
    <scope>NUCLEOTIDE SEQUENCE [LARGE SCALE GENOMIC DNA]</scope>
    <source>
        <strain evidence="3">NCAIM B.01391</strain>
    </source>
</reference>
<accession>A0ABW0INU2</accession>
<keyword evidence="3" id="KW-1185">Reference proteome</keyword>
<comment type="caution">
    <text evidence="2">The sequence shown here is derived from an EMBL/GenBank/DDBJ whole genome shotgun (WGS) entry which is preliminary data.</text>
</comment>
<dbReference type="InterPro" id="IPR015943">
    <property type="entry name" value="WD40/YVTN_repeat-like_dom_sf"/>
</dbReference>
<evidence type="ECO:0008006" key="4">
    <source>
        <dbReference type="Google" id="ProtNLM"/>
    </source>
</evidence>
<evidence type="ECO:0000313" key="3">
    <source>
        <dbReference type="Proteomes" id="UP001596053"/>
    </source>
</evidence>
<gene>
    <name evidence="2" type="ORF">ACFPOB_10045</name>
</gene>
<dbReference type="RefSeq" id="WP_377797978.1">
    <property type="nucleotide sequence ID" value="NZ_JBHSLW010000011.1"/>
</dbReference>
<organism evidence="2 3">
    <name type="scientific">Bosea eneae</name>
    <dbReference type="NCBI Taxonomy" id="151454"/>
    <lineage>
        <taxon>Bacteria</taxon>
        <taxon>Pseudomonadati</taxon>
        <taxon>Pseudomonadota</taxon>
        <taxon>Alphaproteobacteria</taxon>
        <taxon>Hyphomicrobiales</taxon>
        <taxon>Boseaceae</taxon>
        <taxon>Bosea</taxon>
    </lineage>
</organism>
<protein>
    <recommendedName>
        <fullName evidence="4">6-phosphogluconolactonase (Cycloisomerase 2 family)</fullName>
    </recommendedName>
</protein>
<dbReference type="Gene3D" id="2.130.10.10">
    <property type="entry name" value="YVTN repeat-like/Quinoprotein amine dehydrogenase"/>
    <property type="match status" value="1"/>
</dbReference>